<name>A0ABR7UUQ4_9FLAO</name>
<keyword evidence="2" id="KW-1185">Reference proteome</keyword>
<evidence type="ECO:0000313" key="2">
    <source>
        <dbReference type="Proteomes" id="UP000661715"/>
    </source>
</evidence>
<organism evidence="1 2">
    <name type="scientific">Flavobacterium pokkalii</name>
    <dbReference type="NCBI Taxonomy" id="1940408"/>
    <lineage>
        <taxon>Bacteria</taxon>
        <taxon>Pseudomonadati</taxon>
        <taxon>Bacteroidota</taxon>
        <taxon>Flavobacteriia</taxon>
        <taxon>Flavobacteriales</taxon>
        <taxon>Flavobacteriaceae</taxon>
        <taxon>Flavobacterium</taxon>
    </lineage>
</organism>
<reference evidence="1 2" key="1">
    <citation type="journal article" date="2020" name="Microbiol. Res.">
        <title>Flavobacterium pokkalii sp. nov., a novel plant growth promoting native rhizobacteria isolated from pokkali rice grown in coastal saline affected agricultural regions of southern India, Kerala.</title>
        <authorList>
            <person name="Menon R.R."/>
            <person name="Kumari S."/>
            <person name="Viver T."/>
            <person name="Rameshkumar N."/>
        </authorList>
    </citation>
    <scope>NUCLEOTIDE SEQUENCE [LARGE SCALE GENOMIC DNA]</scope>
    <source>
        <strain evidence="1 2">L1I52</strain>
    </source>
</reference>
<protein>
    <submittedName>
        <fullName evidence="1">Uncharacterized protein</fullName>
    </submittedName>
</protein>
<accession>A0ABR7UUQ4</accession>
<sequence length="63" mass="6842">MGCATGCKPDVLNYHQTYSPLPEGLGVCKKEHAVNSNNRQLTTEIGLGVCEKEHAVDSNNQQL</sequence>
<dbReference type="Proteomes" id="UP000661715">
    <property type="component" value="Unassembled WGS sequence"/>
</dbReference>
<proteinExistence type="predicted"/>
<comment type="caution">
    <text evidence="1">The sequence shown here is derived from an EMBL/GenBank/DDBJ whole genome shotgun (WGS) entry which is preliminary data.</text>
</comment>
<gene>
    <name evidence="1" type="ORF">B6A10_15360</name>
</gene>
<dbReference type="EMBL" id="NASZ01000032">
    <property type="protein sequence ID" value="MBD0726550.1"/>
    <property type="molecule type" value="Genomic_DNA"/>
</dbReference>
<evidence type="ECO:0000313" key="1">
    <source>
        <dbReference type="EMBL" id="MBD0726550.1"/>
    </source>
</evidence>